<dbReference type="Pfam" id="PF02417">
    <property type="entry name" value="Chromate_transp"/>
    <property type="match status" value="2"/>
</dbReference>
<dbReference type="PANTHER" id="PTHR43663:SF1">
    <property type="entry name" value="CHROMATE TRANSPORTER"/>
    <property type="match status" value="1"/>
</dbReference>
<dbReference type="InterPro" id="IPR014047">
    <property type="entry name" value="Chr_Tranpt_l_chain"/>
</dbReference>
<sequence length="384" mass="39028">MRATDPPPSLGTVAREFGRIGCLGFGGPPAHVSMLRELVVARRRWLAEDDFEHGIAATNVLPGPASTQLAIYCAWRVRGIVGALVGGAAFILPGLVLIIALAAVFLGDPPAWVRGLGAGAGAVVAAVAVQAALALLPGSWRRLEGRGQRARWIAYLVAGGAATALLGPWLVAVLLACGAIELLWRRTPRGVHVHAWVVLAAAGASAGGLAALCWTAFKVGALSYGGGFVIIPLMQGDAVERYGWMTDGEFLNAVALGQATPGPVTQTIAVVGYAAHGLGGALLAAFVAFAPSFWFILLGADRFDRLRTQPDARAFLDGAGPAAIGAIGGSAIPLTLALSETWQLALLAAGALLLFALRRGTVTTLLTAGAAGAVIAAAGGPLPA</sequence>
<keyword evidence="9" id="KW-1185">Reference proteome</keyword>
<evidence type="ECO:0000256" key="5">
    <source>
        <dbReference type="ARBA" id="ARBA00022989"/>
    </source>
</evidence>
<dbReference type="PIRSF" id="PIRSF004810">
    <property type="entry name" value="ChrA"/>
    <property type="match status" value="1"/>
</dbReference>
<keyword evidence="4 7" id="KW-0812">Transmembrane</keyword>
<dbReference type="NCBIfam" id="TIGR00937">
    <property type="entry name" value="2A51"/>
    <property type="match status" value="1"/>
</dbReference>
<comment type="subcellular location">
    <subcellularLocation>
        <location evidence="1">Cell membrane</location>
        <topology evidence="1">Multi-pass membrane protein</topology>
    </subcellularLocation>
</comment>
<evidence type="ECO:0000256" key="7">
    <source>
        <dbReference type="SAM" id="Phobius"/>
    </source>
</evidence>
<evidence type="ECO:0000313" key="9">
    <source>
        <dbReference type="Proteomes" id="UP001284601"/>
    </source>
</evidence>
<comment type="caution">
    <text evidence="8">The sequence shown here is derived from an EMBL/GenBank/DDBJ whole genome shotgun (WGS) entry which is preliminary data.</text>
</comment>
<feature type="transmembrane region" description="Helical" evidence="7">
    <location>
        <begin position="364"/>
        <end position="382"/>
    </location>
</feature>
<evidence type="ECO:0000256" key="4">
    <source>
        <dbReference type="ARBA" id="ARBA00022692"/>
    </source>
</evidence>
<keyword evidence="3" id="KW-1003">Cell membrane</keyword>
<keyword evidence="5 7" id="KW-1133">Transmembrane helix</keyword>
<name>A0ABU4HMQ4_9ACTN</name>
<accession>A0ABU4HMQ4</accession>
<proteinExistence type="inferred from homology"/>
<organism evidence="8 9">
    <name type="scientific">Conexibacter stalactiti</name>
    <dbReference type="NCBI Taxonomy" id="1940611"/>
    <lineage>
        <taxon>Bacteria</taxon>
        <taxon>Bacillati</taxon>
        <taxon>Actinomycetota</taxon>
        <taxon>Thermoleophilia</taxon>
        <taxon>Solirubrobacterales</taxon>
        <taxon>Conexibacteraceae</taxon>
        <taxon>Conexibacter</taxon>
    </lineage>
</organism>
<feature type="transmembrane region" description="Helical" evidence="7">
    <location>
        <begin position="196"/>
        <end position="217"/>
    </location>
</feature>
<evidence type="ECO:0000256" key="1">
    <source>
        <dbReference type="ARBA" id="ARBA00004651"/>
    </source>
</evidence>
<evidence type="ECO:0000256" key="6">
    <source>
        <dbReference type="ARBA" id="ARBA00023136"/>
    </source>
</evidence>
<dbReference type="Proteomes" id="UP001284601">
    <property type="component" value="Unassembled WGS sequence"/>
</dbReference>
<gene>
    <name evidence="8" type="primary">chrA</name>
    <name evidence="8" type="ORF">R7226_06660</name>
</gene>
<feature type="transmembrane region" description="Helical" evidence="7">
    <location>
        <begin position="118"/>
        <end position="140"/>
    </location>
</feature>
<dbReference type="PANTHER" id="PTHR43663">
    <property type="entry name" value="CHROMATE TRANSPORT PROTEIN-RELATED"/>
    <property type="match status" value="1"/>
</dbReference>
<evidence type="ECO:0000313" key="8">
    <source>
        <dbReference type="EMBL" id="MDW5594007.1"/>
    </source>
</evidence>
<feature type="transmembrane region" description="Helical" evidence="7">
    <location>
        <begin position="312"/>
        <end position="335"/>
    </location>
</feature>
<reference evidence="9" key="1">
    <citation type="submission" date="2023-07" db="EMBL/GenBank/DDBJ databases">
        <title>Conexibacter stalactiti sp. nov., isolated from stalactites in a lava cave and emended description of the genus Conexibacter.</title>
        <authorList>
            <person name="Lee S.D."/>
        </authorList>
    </citation>
    <scope>NUCLEOTIDE SEQUENCE [LARGE SCALE GENOMIC DNA]</scope>
    <source>
        <strain evidence="9">KCTC 39840</strain>
    </source>
</reference>
<dbReference type="InterPro" id="IPR003370">
    <property type="entry name" value="Chromate_transpt"/>
</dbReference>
<feature type="transmembrane region" description="Helical" evidence="7">
    <location>
        <begin position="80"/>
        <end position="106"/>
    </location>
</feature>
<dbReference type="RefSeq" id="WP_318596265.1">
    <property type="nucleotide sequence ID" value="NZ_JAWSTH010000011.1"/>
</dbReference>
<feature type="transmembrane region" description="Helical" evidence="7">
    <location>
        <begin position="152"/>
        <end position="184"/>
    </location>
</feature>
<protein>
    <submittedName>
        <fullName evidence="8">Chromate efflux transporter</fullName>
    </submittedName>
</protein>
<comment type="similarity">
    <text evidence="2">Belongs to the chromate ion transporter (CHR) (TC 2.A.51) family.</text>
</comment>
<evidence type="ECO:0000256" key="3">
    <source>
        <dbReference type="ARBA" id="ARBA00022475"/>
    </source>
</evidence>
<dbReference type="InterPro" id="IPR052518">
    <property type="entry name" value="CHR_Transporter"/>
</dbReference>
<keyword evidence="6 7" id="KW-0472">Membrane</keyword>
<dbReference type="EMBL" id="JAWSTH010000011">
    <property type="protein sequence ID" value="MDW5594007.1"/>
    <property type="molecule type" value="Genomic_DNA"/>
</dbReference>
<feature type="transmembrane region" description="Helical" evidence="7">
    <location>
        <begin position="281"/>
        <end position="300"/>
    </location>
</feature>
<evidence type="ECO:0000256" key="2">
    <source>
        <dbReference type="ARBA" id="ARBA00005262"/>
    </source>
</evidence>